<dbReference type="EMBL" id="CAEZWS010000007">
    <property type="protein sequence ID" value="CAB4658238.1"/>
    <property type="molecule type" value="Genomic_DNA"/>
</dbReference>
<dbReference type="EMBL" id="CAFAAR010000016">
    <property type="protein sequence ID" value="CAB4798342.1"/>
    <property type="molecule type" value="Genomic_DNA"/>
</dbReference>
<evidence type="ECO:0000313" key="2">
    <source>
        <dbReference type="EMBL" id="CAB4658238.1"/>
    </source>
</evidence>
<evidence type="ECO:0000313" key="3">
    <source>
        <dbReference type="EMBL" id="CAB4694955.1"/>
    </source>
</evidence>
<evidence type="ECO:0000313" key="8">
    <source>
        <dbReference type="EMBL" id="CAB5071035.1"/>
    </source>
</evidence>
<dbReference type="EMBL" id="CAFBQZ010000016">
    <property type="protein sequence ID" value="CAB5071035.1"/>
    <property type="molecule type" value="Genomic_DNA"/>
</dbReference>
<proteinExistence type="predicted"/>
<evidence type="ECO:0000313" key="7">
    <source>
        <dbReference type="EMBL" id="CAB5005902.1"/>
    </source>
</evidence>
<dbReference type="EMBL" id="CAFBMI010000015">
    <property type="protein sequence ID" value="CAB4894550.1"/>
    <property type="molecule type" value="Genomic_DNA"/>
</dbReference>
<dbReference type="EMBL" id="CAEZXT010000021">
    <property type="protein sequence ID" value="CAB4694955.1"/>
    <property type="molecule type" value="Genomic_DNA"/>
</dbReference>
<dbReference type="InterPro" id="IPR003772">
    <property type="entry name" value="YceD"/>
</dbReference>
<evidence type="ECO:0000313" key="1">
    <source>
        <dbReference type="EMBL" id="CAB4584454.1"/>
    </source>
</evidence>
<dbReference type="AlphaFoldDB" id="A0A6J7BTR4"/>
<dbReference type="EMBL" id="CAFBJH010000009">
    <property type="protein sequence ID" value="CAB4848211.1"/>
    <property type="molecule type" value="Genomic_DNA"/>
</dbReference>
<gene>
    <name evidence="1" type="ORF">UFOPK1773_00383</name>
    <name evidence="2" type="ORF">UFOPK2288_00256</name>
    <name evidence="3" type="ORF">UFOPK2589_00500</name>
    <name evidence="4" type="ORF">UFOPK3056_00334</name>
    <name evidence="5" type="ORF">UFOPK3287_00267</name>
    <name evidence="6" type="ORF">UFOPK3558_00333</name>
    <name evidence="7" type="ORF">UFOPK4074_00372</name>
    <name evidence="8" type="ORF">UFOPK4372_00371</name>
</gene>
<evidence type="ECO:0000313" key="4">
    <source>
        <dbReference type="EMBL" id="CAB4798342.1"/>
    </source>
</evidence>
<dbReference type="PANTHER" id="PTHR34374:SF1">
    <property type="entry name" value="LARGE RIBOSOMAL RNA SUBUNIT ACCUMULATION PROTEIN YCED HOMOLOG 1, CHLOROPLASTIC"/>
    <property type="match status" value="1"/>
</dbReference>
<accession>A0A6J7BTR4</accession>
<dbReference type="EMBL" id="CAFBPG010000019">
    <property type="protein sequence ID" value="CAB5005902.1"/>
    <property type="molecule type" value="Genomic_DNA"/>
</dbReference>
<dbReference type="EMBL" id="CAEZUA010000014">
    <property type="protein sequence ID" value="CAB4584454.1"/>
    <property type="molecule type" value="Genomic_DNA"/>
</dbReference>
<name>A0A6J7BTR4_9ZZZZ</name>
<reference evidence="5" key="1">
    <citation type="submission" date="2020-05" db="EMBL/GenBank/DDBJ databases">
        <authorList>
            <person name="Chiriac C."/>
            <person name="Salcher M."/>
            <person name="Ghai R."/>
            <person name="Kavagutti S V."/>
        </authorList>
    </citation>
    <scope>NUCLEOTIDE SEQUENCE</scope>
</reference>
<sequence length="190" mass="21305">MPRSSQVFQFNSHDLPRRAGEMKEYAFDITVPDRVGIDVIAVLPGEDIHVDLRLESVTEGVLVSAQIGAIADGECIRCLDPLEFDINRSIQELYRYEPEKAHTKAQRKRAREEEDDLDEDEDLMMDGDFINLEIPIRDAVILALPINPLCDLECQGLCSGCGQKWAQLPEDHAHDLIDPRWAGLGPLAGQ</sequence>
<evidence type="ECO:0000313" key="6">
    <source>
        <dbReference type="EMBL" id="CAB4894550.1"/>
    </source>
</evidence>
<dbReference type="PANTHER" id="PTHR34374">
    <property type="entry name" value="LARGE RIBOSOMAL RNA SUBUNIT ACCUMULATION PROTEIN YCED HOMOLOG 1, CHLOROPLASTIC"/>
    <property type="match status" value="1"/>
</dbReference>
<dbReference type="Pfam" id="PF02620">
    <property type="entry name" value="YceD"/>
    <property type="match status" value="1"/>
</dbReference>
<organism evidence="5">
    <name type="scientific">freshwater metagenome</name>
    <dbReference type="NCBI Taxonomy" id="449393"/>
    <lineage>
        <taxon>unclassified sequences</taxon>
        <taxon>metagenomes</taxon>
        <taxon>ecological metagenomes</taxon>
    </lineage>
</organism>
<protein>
    <submittedName>
        <fullName evidence="5">Unannotated protein</fullName>
    </submittedName>
</protein>
<evidence type="ECO:0000313" key="5">
    <source>
        <dbReference type="EMBL" id="CAB4848211.1"/>
    </source>
</evidence>